<dbReference type="EMBL" id="VSWC01000196">
    <property type="protein sequence ID" value="KAA1066592.1"/>
    <property type="molecule type" value="Genomic_DNA"/>
</dbReference>
<accession>A0A5B0MZW4</accession>
<dbReference type="AlphaFoldDB" id="A0A5B0MZW4"/>
<evidence type="ECO:0000313" key="2">
    <source>
        <dbReference type="EMBL" id="KAA1081806.1"/>
    </source>
</evidence>
<name>A0A5B0MZW4_PUCGR</name>
<dbReference type="OrthoDB" id="10261433at2759"/>
<proteinExistence type="predicted"/>
<comment type="caution">
    <text evidence="2">The sequence shown here is derived from an EMBL/GenBank/DDBJ whole genome shotgun (WGS) entry which is preliminary data.</text>
</comment>
<dbReference type="EMBL" id="VDEP01000440">
    <property type="protein sequence ID" value="KAA1081806.1"/>
    <property type="molecule type" value="Genomic_DNA"/>
</dbReference>
<dbReference type="Proteomes" id="UP000324748">
    <property type="component" value="Unassembled WGS sequence"/>
</dbReference>
<evidence type="ECO:0000313" key="4">
    <source>
        <dbReference type="Proteomes" id="UP000325313"/>
    </source>
</evidence>
<sequence length="119" mass="13375">MTPETIIATSNHSSSIKNSRRLQLNHIIHSLDSHLHRLDSTTTLTRSSLVDFDSIVSFPFHLTLRRYSEILESPSHHIFLPYSSPPLCCVPCVVVPALSLTLNNSHQQLQEKKSVQSCS</sequence>
<protein>
    <submittedName>
        <fullName evidence="2">Uncharacterized protein</fullName>
    </submittedName>
</protein>
<evidence type="ECO:0000313" key="3">
    <source>
        <dbReference type="Proteomes" id="UP000324748"/>
    </source>
</evidence>
<gene>
    <name evidence="1" type="ORF">PGT21_034155</name>
    <name evidence="2" type="ORF">PGTUg99_011170</name>
</gene>
<keyword evidence="3" id="KW-1185">Reference proteome</keyword>
<reference evidence="3 4" key="1">
    <citation type="submission" date="2019-05" db="EMBL/GenBank/DDBJ databases">
        <title>Emergence of the Ug99 lineage of the wheat stem rust pathogen through somatic hybridization.</title>
        <authorList>
            <person name="Li F."/>
            <person name="Upadhyaya N.M."/>
            <person name="Sperschneider J."/>
            <person name="Matny O."/>
            <person name="Nguyen-Phuc H."/>
            <person name="Mago R."/>
            <person name="Raley C."/>
            <person name="Miller M.E."/>
            <person name="Silverstein K.A.T."/>
            <person name="Henningsen E."/>
            <person name="Hirsch C.D."/>
            <person name="Visser B."/>
            <person name="Pretorius Z.A."/>
            <person name="Steffenson B.J."/>
            <person name="Schwessinger B."/>
            <person name="Dodds P.N."/>
            <person name="Figueroa M."/>
        </authorList>
    </citation>
    <scope>NUCLEOTIDE SEQUENCE [LARGE SCALE GENOMIC DNA]</scope>
    <source>
        <strain evidence="1">21-0</strain>
        <strain evidence="2 4">Ug99</strain>
    </source>
</reference>
<organism evidence="2 4">
    <name type="scientific">Puccinia graminis f. sp. tritici</name>
    <dbReference type="NCBI Taxonomy" id="56615"/>
    <lineage>
        <taxon>Eukaryota</taxon>
        <taxon>Fungi</taxon>
        <taxon>Dikarya</taxon>
        <taxon>Basidiomycota</taxon>
        <taxon>Pucciniomycotina</taxon>
        <taxon>Pucciniomycetes</taxon>
        <taxon>Pucciniales</taxon>
        <taxon>Pucciniaceae</taxon>
        <taxon>Puccinia</taxon>
    </lineage>
</organism>
<dbReference type="Proteomes" id="UP000325313">
    <property type="component" value="Unassembled WGS sequence"/>
</dbReference>
<evidence type="ECO:0000313" key="1">
    <source>
        <dbReference type="EMBL" id="KAA1066592.1"/>
    </source>
</evidence>